<dbReference type="PANTHER" id="PTHR32303">
    <property type="entry name" value="QUINOPROTEIN ALCOHOL DEHYDROGENASE (CYTOCHROME C)"/>
    <property type="match status" value="1"/>
</dbReference>
<reference evidence="6 7" key="1">
    <citation type="submission" date="2024-01" db="EMBL/GenBank/DDBJ databases">
        <title>The genome sequence of Erythrobacteraceae sp. strain 1XM1-14.</title>
        <authorList>
            <person name="Liu Y."/>
        </authorList>
    </citation>
    <scope>NUCLEOTIDE SEQUENCE [LARGE SCALE GENOMIC DNA]</scope>
    <source>
        <strain evidence="6 7">1XM1-14</strain>
    </source>
</reference>
<dbReference type="EMBL" id="JAZDQV010000006">
    <property type="protein sequence ID" value="MEE1877528.1"/>
    <property type="molecule type" value="Genomic_DNA"/>
</dbReference>
<keyword evidence="4" id="KW-1133">Transmembrane helix</keyword>
<evidence type="ECO:0000313" key="6">
    <source>
        <dbReference type="EMBL" id="MEE1877528.1"/>
    </source>
</evidence>
<feature type="domain" description="Pyrrolo-quinoline quinone repeat" evidence="5">
    <location>
        <begin position="14"/>
        <end position="609"/>
    </location>
</feature>
<evidence type="ECO:0000256" key="1">
    <source>
        <dbReference type="ARBA" id="ARBA00001931"/>
    </source>
</evidence>
<comment type="similarity">
    <text evidence="2">Belongs to the bacterial PQQ dehydrogenase family.</text>
</comment>
<keyword evidence="4" id="KW-0812">Transmembrane</keyword>
<keyword evidence="4" id="KW-0472">Membrane</keyword>
<dbReference type="InterPro" id="IPR017511">
    <property type="entry name" value="PQQ_mDH"/>
</dbReference>
<evidence type="ECO:0000313" key="7">
    <source>
        <dbReference type="Proteomes" id="UP001343492"/>
    </source>
</evidence>
<dbReference type="CDD" id="cd10280">
    <property type="entry name" value="PQQ_mGDH"/>
    <property type="match status" value="1"/>
</dbReference>
<dbReference type="Pfam" id="PF01011">
    <property type="entry name" value="PQQ"/>
    <property type="match status" value="1"/>
</dbReference>
<keyword evidence="7" id="KW-1185">Reference proteome</keyword>
<feature type="transmembrane region" description="Helical" evidence="4">
    <location>
        <begin position="652"/>
        <end position="669"/>
    </location>
</feature>
<evidence type="ECO:0000256" key="4">
    <source>
        <dbReference type="SAM" id="Phobius"/>
    </source>
</evidence>
<evidence type="ECO:0000259" key="5">
    <source>
        <dbReference type="Pfam" id="PF01011"/>
    </source>
</evidence>
<dbReference type="RefSeq" id="WP_354144632.1">
    <property type="nucleotide sequence ID" value="NZ_JAZDQV010000006.1"/>
</dbReference>
<dbReference type="SMART" id="SM00564">
    <property type="entry name" value="PQQ"/>
    <property type="match status" value="5"/>
</dbReference>
<sequence>MAAILAGAANAQGWPHVGGDTGGRKSSTADQITPANVARLVRAWSYSTGDASSSQKRRLKWKFQATPILVANQLIFCTPFNDVISLDPGTGRQLWRYRHKLRDIEPAGNGYACRGLAYWRDTQAWADNSPCRERILMGTNDLKLVAIDARTGRTCRSFGREGIVTIDPGKPLIYPGEVQITSPPVIAKETVIVGSAIGDGMRQTAPSGAVRAFDVRTGARRWTFDPVPRDQSDPARASWHGQSAEIAGQANVWSLMSVDPARGLVFLPTSSPSVDHYGGLRPGDNRYANSVVALDAATGKVQWHFQTVHHDLWDYDVSAQPILATIRLGGQARDVVIQPTKMGLTFTLDRDTGQPVFPVEERAVPKGDVPGEWYSPTQPFPTFPEALVPFGLTPEDAWGVTPIDRAACRRQIQEHRYEGLFTPPSIEGSILFPFVSGGVNWGGGSFDERSQILFVNTNNAAGFVRLVPRSQRPGIKPMDVFDREPAFQGGTPYLLERDLLASPFGAPCNSPPFGKLHAVDYKTGRILWERPLGTLEDFVPFGDLFLPEGTGTIGGPITTNGGVLFIGAAMDNYLRAFDMADGRELWRGRLPAGGQANPMTYVWKGRQYVVIAAGGHSFIGTTSGDELVAFALDTESPGWWLSAKAIASRPTVRWFVMIFMLGLGTILLVRRWRIRANAN</sequence>
<dbReference type="InterPro" id="IPR002372">
    <property type="entry name" value="PQQ_rpt_dom"/>
</dbReference>
<dbReference type="Gene3D" id="2.140.10.10">
    <property type="entry name" value="Quinoprotein alcohol dehydrogenase-like superfamily"/>
    <property type="match status" value="1"/>
</dbReference>
<comment type="cofactor">
    <cofactor evidence="1">
        <name>pyrroloquinoline quinone</name>
        <dbReference type="ChEBI" id="CHEBI:58442"/>
    </cofactor>
</comment>
<dbReference type="InterPro" id="IPR011047">
    <property type="entry name" value="Quinoprotein_ADH-like_sf"/>
</dbReference>
<organism evidence="6 7">
    <name type="scientific">Altererythrobacter litoralis</name>
    <dbReference type="NCBI Taxonomy" id="3113904"/>
    <lineage>
        <taxon>Bacteria</taxon>
        <taxon>Pseudomonadati</taxon>
        <taxon>Pseudomonadota</taxon>
        <taxon>Alphaproteobacteria</taxon>
        <taxon>Sphingomonadales</taxon>
        <taxon>Erythrobacteraceae</taxon>
        <taxon>Altererythrobacter</taxon>
    </lineage>
</organism>
<dbReference type="SUPFAM" id="SSF50998">
    <property type="entry name" value="Quinoprotein alcohol dehydrogenase-like"/>
    <property type="match status" value="1"/>
</dbReference>
<dbReference type="InterPro" id="IPR018391">
    <property type="entry name" value="PQQ_b-propeller_rpt"/>
</dbReference>
<accession>A0ABU7GEK8</accession>
<proteinExistence type="inferred from homology"/>
<evidence type="ECO:0000256" key="3">
    <source>
        <dbReference type="ARBA" id="ARBA00023002"/>
    </source>
</evidence>
<dbReference type="PANTHER" id="PTHR32303:SF4">
    <property type="entry name" value="QUINOPROTEIN GLUCOSE DEHYDROGENASE"/>
    <property type="match status" value="1"/>
</dbReference>
<name>A0ABU7GEK8_9SPHN</name>
<dbReference type="Proteomes" id="UP001343492">
    <property type="component" value="Unassembled WGS sequence"/>
</dbReference>
<comment type="caution">
    <text evidence="6">The sequence shown here is derived from an EMBL/GenBank/DDBJ whole genome shotgun (WGS) entry which is preliminary data.</text>
</comment>
<keyword evidence="3" id="KW-0560">Oxidoreductase</keyword>
<evidence type="ECO:0000256" key="2">
    <source>
        <dbReference type="ARBA" id="ARBA00008156"/>
    </source>
</evidence>
<protein>
    <submittedName>
        <fullName evidence="6">Pyrroloquinoline quinone-dependent dehydrogenase</fullName>
    </submittedName>
</protein>
<gene>
    <name evidence="6" type="ORF">VRS74_07515</name>
</gene>